<feature type="region of interest" description="Disordered" evidence="5">
    <location>
        <begin position="1"/>
        <end position="55"/>
    </location>
</feature>
<evidence type="ECO:0000256" key="5">
    <source>
        <dbReference type="SAM" id="MobiDB-lite"/>
    </source>
</evidence>
<dbReference type="SUPFAM" id="SSF103473">
    <property type="entry name" value="MFS general substrate transporter"/>
    <property type="match status" value="1"/>
</dbReference>
<comment type="subcellular location">
    <subcellularLocation>
        <location evidence="1">Membrane</location>
        <topology evidence="1">Multi-pass membrane protein</topology>
    </subcellularLocation>
</comment>
<dbReference type="InterPro" id="IPR036259">
    <property type="entry name" value="MFS_trans_sf"/>
</dbReference>
<sequence>MSESAALKAAATGDSRAPSPTLAPSRTSVDKEMRDEKIPVTSGSGSGDDDEIEDEEVENVNVEAIRAAADAPAVGTTGAHHGLSKVETSHSHHDGSLAVAKTATREDGSEYPTGTRLVLIMLALCLAVFLMALDNSIIATAIPKITDQFHSLNDVGWYGSAYLLTTAALQLLFGKFYTYFSIKWIFLGAIFVFEVGSLICGVAQNSVTLIIGRAVAGLGSSGIFSGALIILAYSVTLDKRPMYSGMIGSMYGIASVAGPLLGGVFTDKVTWRWCFLINLPIGAITLVVIGFFFQDPERKNGSPSAARVASANAAEGVVEGAENNADNDEAVVAEPEAPQTLWEKMRPFDPIGSAIFMPAIICLLLALQWGGTTYAWKSGRIIALLVLFGVLISIFIFVQYMQQDDATVPPRIIKKRSVWAAGWYSFATGAAFLASVYYLPIWFQAVKGASAVSSGLMNLPMLISLVVMSIVAGGVVTAVGYYTPFMIVGSILMPIGYGLITTFAPGEPHSKWIGYQVIAGAGVGLGMQQPLMAVQTVLDIKDVPTGTSVIVFLQTLGGALFVSICQNIFTNKLSENIHSLVPNLDPATVLAAGATGYQKVVSAADLPGVTLAYSEALTQTFVVSTALAAMTIIGSAAIEWKSVKGKNVEIGMA</sequence>
<evidence type="ECO:0000256" key="2">
    <source>
        <dbReference type="ARBA" id="ARBA00022692"/>
    </source>
</evidence>
<feature type="transmembrane region" description="Helical" evidence="6">
    <location>
        <begin position="455"/>
        <end position="475"/>
    </location>
</feature>
<organism evidence="8 9">
    <name type="scientific">Sporothrix bragantina</name>
    <dbReference type="NCBI Taxonomy" id="671064"/>
    <lineage>
        <taxon>Eukaryota</taxon>
        <taxon>Fungi</taxon>
        <taxon>Dikarya</taxon>
        <taxon>Ascomycota</taxon>
        <taxon>Pezizomycotina</taxon>
        <taxon>Sordariomycetes</taxon>
        <taxon>Sordariomycetidae</taxon>
        <taxon>Ophiostomatales</taxon>
        <taxon>Ophiostomataceae</taxon>
        <taxon>Sporothrix</taxon>
    </lineage>
</organism>
<dbReference type="Pfam" id="PF07690">
    <property type="entry name" value="MFS_1"/>
    <property type="match status" value="1"/>
</dbReference>
<evidence type="ECO:0000259" key="7">
    <source>
        <dbReference type="PROSITE" id="PS50850"/>
    </source>
</evidence>
<keyword evidence="3 6" id="KW-1133">Transmembrane helix</keyword>
<dbReference type="PROSITE" id="PS50850">
    <property type="entry name" value="MFS"/>
    <property type="match status" value="1"/>
</dbReference>
<feature type="compositionally biased region" description="Basic and acidic residues" evidence="5">
    <location>
        <begin position="28"/>
        <end position="38"/>
    </location>
</feature>
<feature type="transmembrane region" description="Helical" evidence="6">
    <location>
        <begin position="481"/>
        <end position="500"/>
    </location>
</feature>
<dbReference type="Gene3D" id="1.20.1250.20">
    <property type="entry name" value="MFS general substrate transporter like domains"/>
    <property type="match status" value="1"/>
</dbReference>
<feature type="transmembrane region" description="Helical" evidence="6">
    <location>
        <begin position="155"/>
        <end position="178"/>
    </location>
</feature>
<feature type="domain" description="Major facilitator superfamily (MFS) profile" evidence="7">
    <location>
        <begin position="120"/>
        <end position="643"/>
    </location>
</feature>
<feature type="transmembrane region" description="Helical" evidence="6">
    <location>
        <begin position="215"/>
        <end position="236"/>
    </location>
</feature>
<feature type="transmembrane region" description="Helical" evidence="6">
    <location>
        <begin position="242"/>
        <end position="261"/>
    </location>
</feature>
<evidence type="ECO:0000313" key="9">
    <source>
        <dbReference type="Proteomes" id="UP001642406"/>
    </source>
</evidence>
<feature type="transmembrane region" description="Helical" evidence="6">
    <location>
        <begin position="184"/>
        <end position="203"/>
    </location>
</feature>
<accession>A0ABP0D2C4</accession>
<dbReference type="PRINTS" id="PR01036">
    <property type="entry name" value="TCRTETB"/>
</dbReference>
<dbReference type="InterPro" id="IPR011701">
    <property type="entry name" value="MFS"/>
</dbReference>
<evidence type="ECO:0000256" key="4">
    <source>
        <dbReference type="ARBA" id="ARBA00023136"/>
    </source>
</evidence>
<dbReference type="InterPro" id="IPR020846">
    <property type="entry name" value="MFS_dom"/>
</dbReference>
<comment type="caution">
    <text evidence="8">The sequence shown here is derived from an EMBL/GenBank/DDBJ whole genome shotgun (WGS) entry which is preliminary data.</text>
</comment>
<keyword evidence="2 6" id="KW-0812">Transmembrane</keyword>
<feature type="transmembrane region" description="Helical" evidence="6">
    <location>
        <begin position="351"/>
        <end position="369"/>
    </location>
</feature>
<feature type="region of interest" description="Disordered" evidence="5">
    <location>
        <begin position="72"/>
        <end position="110"/>
    </location>
</feature>
<name>A0ABP0D2C4_9PEZI</name>
<reference evidence="8 9" key="1">
    <citation type="submission" date="2024-01" db="EMBL/GenBank/DDBJ databases">
        <authorList>
            <person name="Allen C."/>
            <person name="Tagirdzhanova G."/>
        </authorList>
    </citation>
    <scope>NUCLEOTIDE SEQUENCE [LARGE SCALE GENOMIC DNA]</scope>
</reference>
<feature type="transmembrane region" description="Helical" evidence="6">
    <location>
        <begin position="421"/>
        <end position="443"/>
    </location>
</feature>
<proteinExistence type="predicted"/>
<feature type="transmembrane region" description="Helical" evidence="6">
    <location>
        <begin position="381"/>
        <end position="401"/>
    </location>
</feature>
<gene>
    <name evidence="8" type="ORF">SBRCBS47491_010210</name>
</gene>
<feature type="transmembrane region" description="Helical" evidence="6">
    <location>
        <begin position="273"/>
        <end position="293"/>
    </location>
</feature>
<evidence type="ECO:0000256" key="1">
    <source>
        <dbReference type="ARBA" id="ARBA00004141"/>
    </source>
</evidence>
<dbReference type="Proteomes" id="UP001642406">
    <property type="component" value="Unassembled WGS sequence"/>
</dbReference>
<evidence type="ECO:0000313" key="8">
    <source>
        <dbReference type="EMBL" id="CAK7237930.1"/>
    </source>
</evidence>
<dbReference type="Gene3D" id="1.20.1720.10">
    <property type="entry name" value="Multidrug resistance protein D"/>
    <property type="match status" value="1"/>
</dbReference>
<keyword evidence="9" id="KW-1185">Reference proteome</keyword>
<evidence type="ECO:0000256" key="3">
    <source>
        <dbReference type="ARBA" id="ARBA00022989"/>
    </source>
</evidence>
<protein>
    <recommendedName>
        <fullName evidence="7">Major facilitator superfamily (MFS) profile domain-containing protein</fullName>
    </recommendedName>
</protein>
<keyword evidence="4 6" id="KW-0472">Membrane</keyword>
<feature type="transmembrane region" description="Helical" evidence="6">
    <location>
        <begin position="549"/>
        <end position="569"/>
    </location>
</feature>
<dbReference type="PANTHER" id="PTHR23501">
    <property type="entry name" value="MAJOR FACILITATOR SUPERFAMILY"/>
    <property type="match status" value="1"/>
</dbReference>
<dbReference type="EMBL" id="CAWUHC010000228">
    <property type="protein sequence ID" value="CAK7237930.1"/>
    <property type="molecule type" value="Genomic_DNA"/>
</dbReference>
<feature type="transmembrane region" description="Helical" evidence="6">
    <location>
        <begin position="117"/>
        <end position="143"/>
    </location>
</feature>
<dbReference type="PANTHER" id="PTHR23501:SF199">
    <property type="entry name" value="MFS EFFLUX TRANSPORTER INPD-RELATED"/>
    <property type="match status" value="1"/>
</dbReference>
<evidence type="ECO:0000256" key="6">
    <source>
        <dbReference type="SAM" id="Phobius"/>
    </source>
</evidence>
<dbReference type="CDD" id="cd17502">
    <property type="entry name" value="MFS_Azr1_MDR_like"/>
    <property type="match status" value="1"/>
</dbReference>